<organism evidence="1 2">
    <name type="scientific">Paenibacillus psychroresistens</name>
    <dbReference type="NCBI Taxonomy" id="1778678"/>
    <lineage>
        <taxon>Bacteria</taxon>
        <taxon>Bacillati</taxon>
        <taxon>Bacillota</taxon>
        <taxon>Bacilli</taxon>
        <taxon>Bacillales</taxon>
        <taxon>Paenibacillaceae</taxon>
        <taxon>Paenibacillus</taxon>
    </lineage>
</organism>
<dbReference type="EMBL" id="CP034235">
    <property type="protein sequence ID" value="QGQ95875.1"/>
    <property type="molecule type" value="Genomic_DNA"/>
</dbReference>
<sequence length="105" mass="11584">MPEVVITAEEEEINFGATGVNEIAQNVRMILITSAFSCPMFREFAWSPEIDAPINVAQARMSARIADSISIYEPRAQLISVEYNSDVINGVIKPVVKVNIDEVSL</sequence>
<accession>A0A6B8RJT3</accession>
<dbReference type="Proteomes" id="UP000426246">
    <property type="component" value="Chromosome"/>
</dbReference>
<reference evidence="2" key="1">
    <citation type="submission" date="2018-11" db="EMBL/GenBank/DDBJ databases">
        <title>Complete genome sequence of Paenibacillus sp. ML311-T8.</title>
        <authorList>
            <person name="Nam Y.-D."/>
            <person name="Kang J."/>
            <person name="Chung W.-H."/>
            <person name="Park Y.S."/>
        </authorList>
    </citation>
    <scope>NUCLEOTIDE SEQUENCE [LARGE SCALE GENOMIC DNA]</scope>
    <source>
        <strain evidence="2">ML311-T8</strain>
    </source>
</reference>
<dbReference type="KEGG" id="ppsc:EHS13_13810"/>
<keyword evidence="2" id="KW-1185">Reference proteome</keyword>
<dbReference type="AlphaFoldDB" id="A0A6B8RJT3"/>
<dbReference type="Gene3D" id="3.10.450.40">
    <property type="match status" value="1"/>
</dbReference>
<dbReference type="OrthoDB" id="2739807at2"/>
<dbReference type="RefSeq" id="WP_155700910.1">
    <property type="nucleotide sequence ID" value="NZ_CP034235.1"/>
</dbReference>
<evidence type="ECO:0008006" key="3">
    <source>
        <dbReference type="Google" id="ProtNLM"/>
    </source>
</evidence>
<dbReference type="SUPFAM" id="SSF160719">
    <property type="entry name" value="gpW/gp25-like"/>
    <property type="match status" value="1"/>
</dbReference>
<name>A0A6B8RJT3_9BACL</name>
<evidence type="ECO:0000313" key="2">
    <source>
        <dbReference type="Proteomes" id="UP000426246"/>
    </source>
</evidence>
<proteinExistence type="predicted"/>
<protein>
    <recommendedName>
        <fullName evidence="3">IraD/Gp25-like domain-containing protein</fullName>
    </recommendedName>
</protein>
<evidence type="ECO:0000313" key="1">
    <source>
        <dbReference type="EMBL" id="QGQ95875.1"/>
    </source>
</evidence>
<gene>
    <name evidence="1" type="ORF">EHS13_13810</name>
</gene>